<evidence type="ECO:0000313" key="2">
    <source>
        <dbReference type="Proteomes" id="UP001234297"/>
    </source>
</evidence>
<proteinExistence type="predicted"/>
<dbReference type="Proteomes" id="UP001234297">
    <property type="component" value="Chromosome 2"/>
</dbReference>
<sequence length="110" mass="12282">MSFCVHPRPFNTSNFASHVGFFSEDMARRATESNPDVRLSTNSSTLFTASISAPGFYARMAGLSKAISVTYESGNPYSFKMAMLDCILFFTWPVNLHLHRLKAFIAFSLV</sequence>
<protein>
    <submittedName>
        <fullName evidence="1">Uncharacterized protein</fullName>
    </submittedName>
</protein>
<dbReference type="EMBL" id="CM056810">
    <property type="protein sequence ID" value="KAJ8646537.1"/>
    <property type="molecule type" value="Genomic_DNA"/>
</dbReference>
<accession>A0ACC2MLE0</accession>
<organism evidence="1 2">
    <name type="scientific">Persea americana</name>
    <name type="common">Avocado</name>
    <dbReference type="NCBI Taxonomy" id="3435"/>
    <lineage>
        <taxon>Eukaryota</taxon>
        <taxon>Viridiplantae</taxon>
        <taxon>Streptophyta</taxon>
        <taxon>Embryophyta</taxon>
        <taxon>Tracheophyta</taxon>
        <taxon>Spermatophyta</taxon>
        <taxon>Magnoliopsida</taxon>
        <taxon>Magnoliidae</taxon>
        <taxon>Laurales</taxon>
        <taxon>Lauraceae</taxon>
        <taxon>Persea</taxon>
    </lineage>
</organism>
<name>A0ACC2MLE0_PERAE</name>
<gene>
    <name evidence="1" type="ORF">MRB53_008285</name>
</gene>
<evidence type="ECO:0000313" key="1">
    <source>
        <dbReference type="EMBL" id="KAJ8646537.1"/>
    </source>
</evidence>
<reference evidence="1 2" key="1">
    <citation type="journal article" date="2022" name="Hortic Res">
        <title>A haplotype resolved chromosomal level avocado genome allows analysis of novel avocado genes.</title>
        <authorList>
            <person name="Nath O."/>
            <person name="Fletcher S.J."/>
            <person name="Hayward A."/>
            <person name="Shaw L.M."/>
            <person name="Masouleh A.K."/>
            <person name="Furtado A."/>
            <person name="Henry R.J."/>
            <person name="Mitter N."/>
        </authorList>
    </citation>
    <scope>NUCLEOTIDE SEQUENCE [LARGE SCALE GENOMIC DNA]</scope>
    <source>
        <strain evidence="2">cv. Hass</strain>
    </source>
</reference>
<keyword evidence="2" id="KW-1185">Reference proteome</keyword>
<comment type="caution">
    <text evidence="1">The sequence shown here is derived from an EMBL/GenBank/DDBJ whole genome shotgun (WGS) entry which is preliminary data.</text>
</comment>